<accession>A0A1I4AU18</accession>
<evidence type="ECO:0000313" key="7">
    <source>
        <dbReference type="EMBL" id="SFK59730.1"/>
    </source>
</evidence>
<dbReference type="GO" id="GO:0016020">
    <property type="term" value="C:membrane"/>
    <property type="evidence" value="ECO:0007669"/>
    <property type="project" value="UniProtKB-SubCell"/>
</dbReference>
<feature type="transmembrane region" description="Helical" evidence="6">
    <location>
        <begin position="298"/>
        <end position="328"/>
    </location>
</feature>
<comment type="similarity">
    <text evidence="2">Belongs to the autoinducer-2 exporter (AI-2E) (TC 2.A.86) family.</text>
</comment>
<organism evidence="7 8">
    <name type="scientific">Shimia haliotis</name>
    <dbReference type="NCBI Taxonomy" id="1280847"/>
    <lineage>
        <taxon>Bacteria</taxon>
        <taxon>Pseudomonadati</taxon>
        <taxon>Pseudomonadota</taxon>
        <taxon>Alphaproteobacteria</taxon>
        <taxon>Rhodobacterales</taxon>
        <taxon>Roseobacteraceae</taxon>
    </lineage>
</organism>
<dbReference type="PANTHER" id="PTHR21716:SF64">
    <property type="entry name" value="AI-2 TRANSPORT PROTEIN TQSA"/>
    <property type="match status" value="1"/>
</dbReference>
<dbReference type="STRING" id="1280847.SAMN04488036_101590"/>
<feature type="transmembrane region" description="Helical" evidence="6">
    <location>
        <begin position="65"/>
        <end position="88"/>
    </location>
</feature>
<feature type="transmembrane region" description="Helical" evidence="6">
    <location>
        <begin position="12"/>
        <end position="29"/>
    </location>
</feature>
<sequence>MSSGQSVMRPLMYFVVSAFFLVAGLVYAAEVLVPLSIAILLFVLVTAIVDRVNDVRVGGRKLPGVVAHLGALCVVLFGLWVIVSIFAAQAGSVSEAVPRYEARFDSILSRIVSLVGDQNFEAAKAALAEMEITGFATGAISSAGGFLSGLLLVLLYIPFMMVERRPMARKLEIAFPDPEVLERVQKMGEGVSLGLQRYVGIKTFVSILTGLGSYCFMKPVGLDFAETWAVLIFLLNFIPTLGSMIGVAIPSIVALVQFETFTPFLIILLGCGVVQFGIGNVVEPAITGRSLNLSTLMVILALTFWTAIWGIAGAFLSVPITVCMLIVLSHIKATRTVAVLMSGDGRLMVDDVPTTEDSKEMQ</sequence>
<keyword evidence="5 6" id="KW-0472">Membrane</keyword>
<dbReference type="Pfam" id="PF01594">
    <property type="entry name" value="AI-2E_transport"/>
    <property type="match status" value="1"/>
</dbReference>
<proteinExistence type="inferred from homology"/>
<evidence type="ECO:0000256" key="4">
    <source>
        <dbReference type="ARBA" id="ARBA00022989"/>
    </source>
</evidence>
<dbReference type="InterPro" id="IPR002549">
    <property type="entry name" value="AI-2E-like"/>
</dbReference>
<gene>
    <name evidence="7" type="ORF">SAMN04488036_101590</name>
</gene>
<dbReference type="EMBL" id="FOSZ01000001">
    <property type="protein sequence ID" value="SFK59730.1"/>
    <property type="molecule type" value="Genomic_DNA"/>
</dbReference>
<feature type="transmembrane region" description="Helical" evidence="6">
    <location>
        <begin position="203"/>
        <end position="222"/>
    </location>
</feature>
<dbReference type="PANTHER" id="PTHR21716">
    <property type="entry name" value="TRANSMEMBRANE PROTEIN"/>
    <property type="match status" value="1"/>
</dbReference>
<feature type="transmembrane region" description="Helical" evidence="6">
    <location>
        <begin position="228"/>
        <end position="249"/>
    </location>
</feature>
<dbReference type="OrthoDB" id="9799225at2"/>
<evidence type="ECO:0000256" key="2">
    <source>
        <dbReference type="ARBA" id="ARBA00009773"/>
    </source>
</evidence>
<dbReference type="GO" id="GO:0055085">
    <property type="term" value="P:transmembrane transport"/>
    <property type="evidence" value="ECO:0007669"/>
    <property type="project" value="TreeGrafter"/>
</dbReference>
<evidence type="ECO:0000313" key="8">
    <source>
        <dbReference type="Proteomes" id="UP000198851"/>
    </source>
</evidence>
<dbReference type="Proteomes" id="UP000198851">
    <property type="component" value="Unassembled WGS sequence"/>
</dbReference>
<keyword evidence="3 6" id="KW-0812">Transmembrane</keyword>
<evidence type="ECO:0000256" key="1">
    <source>
        <dbReference type="ARBA" id="ARBA00004141"/>
    </source>
</evidence>
<protein>
    <submittedName>
        <fullName evidence="7">Predicted PurR-regulated permease PerM</fullName>
    </submittedName>
</protein>
<evidence type="ECO:0000256" key="5">
    <source>
        <dbReference type="ARBA" id="ARBA00023136"/>
    </source>
</evidence>
<evidence type="ECO:0000256" key="3">
    <source>
        <dbReference type="ARBA" id="ARBA00022692"/>
    </source>
</evidence>
<feature type="transmembrane region" description="Helical" evidence="6">
    <location>
        <begin position="139"/>
        <end position="162"/>
    </location>
</feature>
<dbReference type="RefSeq" id="WP_093320023.1">
    <property type="nucleotide sequence ID" value="NZ_FOSZ01000001.1"/>
</dbReference>
<evidence type="ECO:0000256" key="6">
    <source>
        <dbReference type="SAM" id="Phobius"/>
    </source>
</evidence>
<name>A0A1I4AU18_9RHOB</name>
<feature type="transmembrane region" description="Helical" evidence="6">
    <location>
        <begin position="261"/>
        <end position="278"/>
    </location>
</feature>
<keyword evidence="4 6" id="KW-1133">Transmembrane helix</keyword>
<dbReference type="AlphaFoldDB" id="A0A1I4AU18"/>
<keyword evidence="8" id="KW-1185">Reference proteome</keyword>
<comment type="subcellular location">
    <subcellularLocation>
        <location evidence="1">Membrane</location>
        <topology evidence="1">Multi-pass membrane protein</topology>
    </subcellularLocation>
</comment>
<reference evidence="8" key="1">
    <citation type="submission" date="2016-10" db="EMBL/GenBank/DDBJ databases">
        <authorList>
            <person name="Varghese N."/>
            <person name="Submissions S."/>
        </authorList>
    </citation>
    <scope>NUCLEOTIDE SEQUENCE [LARGE SCALE GENOMIC DNA]</scope>
    <source>
        <strain evidence="8">DSM 28453</strain>
    </source>
</reference>